<comment type="caution">
    <text evidence="1">The sequence shown here is derived from an EMBL/GenBank/DDBJ whole genome shotgun (WGS) entry which is preliminary data.</text>
</comment>
<dbReference type="Proteomes" id="UP000245720">
    <property type="component" value="Unassembled WGS sequence"/>
</dbReference>
<dbReference type="EMBL" id="QGDI01000018">
    <property type="protein sequence ID" value="PWJ09857.1"/>
    <property type="molecule type" value="Genomic_DNA"/>
</dbReference>
<reference evidence="1 2" key="1">
    <citation type="submission" date="2018-05" db="EMBL/GenBank/DDBJ databases">
        <title>The Hungate 1000. A catalogue of reference genomes from the rumen microbiome.</title>
        <authorList>
            <person name="Kelly W."/>
        </authorList>
    </citation>
    <scope>NUCLEOTIDE SEQUENCE [LARGE SCALE GENOMIC DNA]</scope>
    <source>
        <strain evidence="1 2">SAb67</strain>
    </source>
</reference>
<organism evidence="1 2">
    <name type="scientific">Ruminococcus flavefaciens</name>
    <dbReference type="NCBI Taxonomy" id="1265"/>
    <lineage>
        <taxon>Bacteria</taxon>
        <taxon>Bacillati</taxon>
        <taxon>Bacillota</taxon>
        <taxon>Clostridia</taxon>
        <taxon>Eubacteriales</taxon>
        <taxon>Oscillospiraceae</taxon>
        <taxon>Ruminococcus</taxon>
    </lineage>
</organism>
<accession>A0A315XWH8</accession>
<proteinExistence type="predicted"/>
<name>A0A315XWH8_RUMFL</name>
<protein>
    <submittedName>
        <fullName evidence="1">Uncharacterized protein</fullName>
    </submittedName>
</protein>
<dbReference type="AlphaFoldDB" id="A0A315XWH8"/>
<evidence type="ECO:0000313" key="1">
    <source>
        <dbReference type="EMBL" id="PWJ09857.1"/>
    </source>
</evidence>
<gene>
    <name evidence="1" type="ORF">IE37_03291</name>
</gene>
<evidence type="ECO:0000313" key="2">
    <source>
        <dbReference type="Proteomes" id="UP000245720"/>
    </source>
</evidence>
<sequence>MEMTKTINGCEVSISFKPQSEDIKDKVLWLILECFKSRINNYIINDQCNSLSHSK</sequence>